<dbReference type="Proteomes" id="UP000580839">
    <property type="component" value="Unassembled WGS sequence"/>
</dbReference>
<accession>A0A849SL30</accession>
<sequence length="293" mass="33501">MALLQLCAVLSEFDHQPVAIVSRPDREGAAGGCDALIQRGLTRVAIEHTTVHSIGDRPGLPKRWERIAPHLRARIQAELPLEWIQIWLPLFELPRSRHWQAMIGRIAEAVIADVPGMALDSELKVQVPAHGFYVLVRRVKPFTPQGICTISWRVPGLPYDYVVKDMRRAIADKRQVLEAYRREVEETILLLDSDECGLPSEFMQAFLDAVVEEPVEAFDEVYLACTMAVPILLYPFKWGETLMPEPEARRGFLEAQDRANATHIGRARRDSRLYARLLRSAEKRRRAQERRPK</sequence>
<comment type="caution">
    <text evidence="1">The sequence shown here is derived from an EMBL/GenBank/DDBJ whole genome shotgun (WGS) entry which is preliminary data.</text>
</comment>
<dbReference type="EMBL" id="JABFRW010000120">
    <property type="protein sequence ID" value="NOT34433.1"/>
    <property type="molecule type" value="Genomic_DNA"/>
</dbReference>
<reference evidence="1 2" key="1">
    <citation type="submission" date="2020-04" db="EMBL/GenBank/DDBJ databases">
        <title>Metagenomic profiling of ammonia- and methane-oxidizing microorganisms in a Dutch drinking water treatment plant.</title>
        <authorList>
            <person name="Poghosyan L."/>
            <person name="Leucker S."/>
        </authorList>
    </citation>
    <scope>NUCLEOTIDE SEQUENCE [LARGE SCALE GENOMIC DNA]</scope>
    <source>
        <strain evidence="1">S-RSF-IL-03</strain>
    </source>
</reference>
<protein>
    <submittedName>
        <fullName evidence="1">Uncharacterized protein</fullName>
    </submittedName>
</protein>
<name>A0A849SL30_UNCEI</name>
<gene>
    <name evidence="1" type="ORF">HOP12_09715</name>
</gene>
<evidence type="ECO:0000313" key="1">
    <source>
        <dbReference type="EMBL" id="NOT34433.1"/>
    </source>
</evidence>
<dbReference type="AlphaFoldDB" id="A0A849SL30"/>
<evidence type="ECO:0000313" key="2">
    <source>
        <dbReference type="Proteomes" id="UP000580839"/>
    </source>
</evidence>
<proteinExistence type="predicted"/>
<organism evidence="1 2">
    <name type="scientific">Eiseniibacteriota bacterium</name>
    <dbReference type="NCBI Taxonomy" id="2212470"/>
    <lineage>
        <taxon>Bacteria</taxon>
        <taxon>Candidatus Eiseniibacteriota</taxon>
    </lineage>
</organism>